<dbReference type="EMBL" id="UYYG01001150">
    <property type="protein sequence ID" value="VDN54437.1"/>
    <property type="molecule type" value="Genomic_DNA"/>
</dbReference>
<dbReference type="Proteomes" id="UP000274756">
    <property type="component" value="Unassembled WGS sequence"/>
</dbReference>
<dbReference type="WBParaSite" id="DME_0000005001-mRNA-1">
    <property type="protein sequence ID" value="DME_0000005001-mRNA-1"/>
    <property type="gene ID" value="DME_0000005001"/>
</dbReference>
<dbReference type="OrthoDB" id="10258297at2759"/>
<name>A0A0N4U0H0_DRAME</name>
<dbReference type="Pfam" id="PF09743">
    <property type="entry name" value="E3_UFM1_ligase"/>
    <property type="match status" value="1"/>
</dbReference>
<keyword evidence="4" id="KW-0472">Membrane</keyword>
<dbReference type="InterPro" id="IPR018611">
    <property type="entry name" value="Ufl1"/>
</dbReference>
<evidence type="ECO:0000313" key="9">
    <source>
        <dbReference type="WBParaSite" id="DME_0000005001-mRNA-1"/>
    </source>
</evidence>
<dbReference type="PANTHER" id="PTHR31057:SF0">
    <property type="entry name" value="E3 UFM1-PROTEIN LIGASE 1"/>
    <property type="match status" value="1"/>
</dbReference>
<dbReference type="GO" id="GO:0005789">
    <property type="term" value="C:endoplasmic reticulum membrane"/>
    <property type="evidence" value="ECO:0007669"/>
    <property type="project" value="TreeGrafter"/>
</dbReference>
<evidence type="ECO:0000256" key="3">
    <source>
        <dbReference type="ARBA" id="ARBA00030452"/>
    </source>
</evidence>
<sequence length="369" mass="42080">MATTWADIKRLAADLQRVQLLEGTKKLSEKNCVEVVSILIGSKAVDLVFTVDGQHYITKKHLLTEIKNECLGNGGRISLSALAQVLNVNYDVIESVGSFHRLSHSRLLENALFFFFRCYIDHLCSEINEQLTEVGALSISYLVKNWNLPFDLLNDHIFAKVGCKINATRDFDILYTQNYLSAQKNLIRAVVNALTKVTPVSKMIDSIGISPSLFWTLFDELLSCNEIPGKTIGSRNSSHIFYVPNIHTKLSRLFVTKTFAEHQLLELSILKKLSITDPLSFLKELLPESDFKSLIFLPSKLLKEIMENVENEVQLVDRTTIEKSKKGQKQASKTEDVVGDFFYIDLFIILIFYYCFIFLFFFLLVDHLC</sequence>
<comment type="function">
    <text evidence="1">E3 UFM1-protein ligase that mediates ufmylation of target proteins.</text>
</comment>
<dbReference type="PANTHER" id="PTHR31057">
    <property type="entry name" value="E3 UFM1-PROTEIN LIGASE 1"/>
    <property type="match status" value="1"/>
</dbReference>
<evidence type="ECO:0000256" key="1">
    <source>
        <dbReference type="ARBA" id="ARBA00003950"/>
    </source>
</evidence>
<evidence type="ECO:0000313" key="6">
    <source>
        <dbReference type="EMBL" id="VDN54437.1"/>
    </source>
</evidence>
<accession>A0A0N4U0H0</accession>
<keyword evidence="8" id="KW-1185">Reference proteome</keyword>
<dbReference type="InterPro" id="IPR056579">
    <property type="entry name" value="Ufl1_N"/>
</dbReference>
<keyword evidence="4" id="KW-0812">Transmembrane</keyword>
<evidence type="ECO:0000313" key="7">
    <source>
        <dbReference type="Proteomes" id="UP000038040"/>
    </source>
</evidence>
<protein>
    <recommendedName>
        <fullName evidence="2">E3 UFM1-protein ligase 1 homolog</fullName>
    </recommendedName>
    <alternativeName>
        <fullName evidence="3">E3 UFM1-protein transferase 1 homolog</fullName>
    </alternativeName>
</protein>
<evidence type="ECO:0000259" key="5">
    <source>
        <dbReference type="Pfam" id="PF09743"/>
    </source>
</evidence>
<feature type="domain" description="E3 UFM1-protein ligase 1-like N-terminal" evidence="5">
    <location>
        <begin position="7"/>
        <end position="282"/>
    </location>
</feature>
<dbReference type="STRING" id="318479.A0A0N4U0H0"/>
<keyword evidence="4" id="KW-1133">Transmembrane helix</keyword>
<dbReference type="GO" id="GO:0032434">
    <property type="term" value="P:regulation of proteasomal ubiquitin-dependent protein catabolic process"/>
    <property type="evidence" value="ECO:0007669"/>
    <property type="project" value="TreeGrafter"/>
</dbReference>
<proteinExistence type="predicted"/>
<dbReference type="AlphaFoldDB" id="A0A0N4U0H0"/>
<reference evidence="9" key="1">
    <citation type="submission" date="2017-02" db="UniProtKB">
        <authorList>
            <consortium name="WormBaseParasite"/>
        </authorList>
    </citation>
    <scope>IDENTIFICATION</scope>
</reference>
<evidence type="ECO:0000313" key="8">
    <source>
        <dbReference type="Proteomes" id="UP000274756"/>
    </source>
</evidence>
<gene>
    <name evidence="6" type="ORF">DME_LOCUS4410</name>
</gene>
<reference evidence="6 8" key="2">
    <citation type="submission" date="2018-11" db="EMBL/GenBank/DDBJ databases">
        <authorList>
            <consortium name="Pathogen Informatics"/>
        </authorList>
    </citation>
    <scope>NUCLEOTIDE SEQUENCE [LARGE SCALE GENOMIC DNA]</scope>
</reference>
<evidence type="ECO:0000256" key="4">
    <source>
        <dbReference type="SAM" id="Phobius"/>
    </source>
</evidence>
<dbReference type="GO" id="GO:0061666">
    <property type="term" value="F:UFM1 ligase activity"/>
    <property type="evidence" value="ECO:0007669"/>
    <property type="project" value="InterPro"/>
</dbReference>
<dbReference type="Proteomes" id="UP000038040">
    <property type="component" value="Unplaced"/>
</dbReference>
<dbReference type="GO" id="GO:1990592">
    <property type="term" value="P:protein K69-linked ufmylation"/>
    <property type="evidence" value="ECO:0007669"/>
    <property type="project" value="TreeGrafter"/>
</dbReference>
<feature type="transmembrane region" description="Helical" evidence="4">
    <location>
        <begin position="341"/>
        <end position="365"/>
    </location>
</feature>
<dbReference type="GO" id="GO:0034976">
    <property type="term" value="P:response to endoplasmic reticulum stress"/>
    <property type="evidence" value="ECO:0007669"/>
    <property type="project" value="TreeGrafter"/>
</dbReference>
<organism evidence="7 9">
    <name type="scientific">Dracunculus medinensis</name>
    <name type="common">Guinea worm</name>
    <dbReference type="NCBI Taxonomy" id="318479"/>
    <lineage>
        <taxon>Eukaryota</taxon>
        <taxon>Metazoa</taxon>
        <taxon>Ecdysozoa</taxon>
        <taxon>Nematoda</taxon>
        <taxon>Chromadorea</taxon>
        <taxon>Rhabditida</taxon>
        <taxon>Spirurina</taxon>
        <taxon>Dracunculoidea</taxon>
        <taxon>Dracunculidae</taxon>
        <taxon>Dracunculus</taxon>
    </lineage>
</organism>
<evidence type="ECO:0000256" key="2">
    <source>
        <dbReference type="ARBA" id="ARBA00014160"/>
    </source>
</evidence>